<dbReference type="EMBL" id="CP041690">
    <property type="protein sequence ID" value="QEE21866.1"/>
    <property type="molecule type" value="Genomic_DNA"/>
</dbReference>
<evidence type="ECO:0000313" key="1">
    <source>
        <dbReference type="EMBL" id="QEE21866.1"/>
    </source>
</evidence>
<accession>A0A5B9DRW1</accession>
<evidence type="ECO:0000313" key="2">
    <source>
        <dbReference type="Proteomes" id="UP000321062"/>
    </source>
</evidence>
<organism evidence="1 2">
    <name type="scientific">Paradevosia tibetensis</name>
    <dbReference type="NCBI Taxonomy" id="1447062"/>
    <lineage>
        <taxon>Bacteria</taxon>
        <taxon>Pseudomonadati</taxon>
        <taxon>Pseudomonadota</taxon>
        <taxon>Alphaproteobacteria</taxon>
        <taxon>Hyphomicrobiales</taxon>
        <taxon>Devosiaceae</taxon>
        <taxon>Paradevosia</taxon>
    </lineage>
</organism>
<protein>
    <submittedName>
        <fullName evidence="1">Uncharacterized protein</fullName>
    </submittedName>
</protein>
<dbReference type="Proteomes" id="UP000321062">
    <property type="component" value="Chromosome"/>
</dbReference>
<proteinExistence type="predicted"/>
<dbReference type="RefSeq" id="WP_147657280.1">
    <property type="nucleotide sequence ID" value="NZ_BMFM01000002.1"/>
</dbReference>
<sequence length="94" mass="10409">MVKVQGFDKLTKQLDEAQRAFKDLDGELGSVAFNPNDPGSIEAAIHQMEALIDERLGRYSNSPIVGPMAEEIRENVRAQILEKAARARLKGKSE</sequence>
<reference evidence="1 2" key="1">
    <citation type="journal article" date="2015" name="Int. J. Syst. Evol. Microbiol.">
        <title>Youhaiella tibetensis gen. nov., sp. nov., isolated from subsurface sediment.</title>
        <authorList>
            <person name="Wang Y.X."/>
            <person name="Huang F.Q."/>
            <person name="Nogi Y."/>
            <person name="Pang S.J."/>
            <person name="Wang P.K."/>
            <person name="Lv J."/>
        </authorList>
    </citation>
    <scope>NUCLEOTIDE SEQUENCE [LARGE SCALE GENOMIC DNA]</scope>
    <source>
        <strain evidence="2">fig4</strain>
    </source>
</reference>
<name>A0A5B9DRW1_9HYPH</name>
<gene>
    <name evidence="1" type="ORF">FNA67_17480</name>
</gene>
<dbReference type="KEGG" id="yti:FNA67_17480"/>
<dbReference type="OrthoDB" id="6637890at2"/>
<dbReference type="AlphaFoldDB" id="A0A5B9DRW1"/>
<keyword evidence="2" id="KW-1185">Reference proteome</keyword>